<dbReference type="GO" id="GO:0030870">
    <property type="term" value="C:Mre11 complex"/>
    <property type="evidence" value="ECO:0007669"/>
    <property type="project" value="InterPro"/>
</dbReference>
<evidence type="ECO:0000259" key="14">
    <source>
        <dbReference type="PROSITE" id="PS50006"/>
    </source>
</evidence>
<keyword evidence="10 12" id="KW-0131">Cell cycle</keyword>
<dbReference type="Pfam" id="PF08599">
    <property type="entry name" value="Nbs1_C"/>
    <property type="match status" value="1"/>
</dbReference>
<dbReference type="GeneTree" id="ENSGT00390000000521"/>
<accession>F6SMW1</accession>
<dbReference type="InterPro" id="IPR040227">
    <property type="entry name" value="Nibrin-rel"/>
</dbReference>
<keyword evidence="5 12" id="KW-0227">DNA damage</keyword>
<dbReference type="PIRSF" id="PIRSF011869">
    <property type="entry name" value="Nibrin_animal"/>
    <property type="match status" value="1"/>
</dbReference>
<keyword evidence="6 12" id="KW-0779">Telomere</keyword>
<gene>
    <name evidence="15" type="primary">nbn</name>
</gene>
<comment type="subcellular location">
    <subcellularLocation>
        <location evidence="2">Chromosome</location>
        <location evidence="2">Telomere</location>
    </subcellularLocation>
    <subcellularLocation>
        <location evidence="1">Nucleus</location>
        <location evidence="1">PML body</location>
    </subcellularLocation>
</comment>
<evidence type="ECO:0000256" key="1">
    <source>
        <dbReference type="ARBA" id="ARBA00004322"/>
    </source>
</evidence>
<evidence type="ECO:0000256" key="9">
    <source>
        <dbReference type="ARBA" id="ARBA00023254"/>
    </source>
</evidence>
<dbReference type="SUPFAM" id="SSF52113">
    <property type="entry name" value="BRCT domain"/>
    <property type="match status" value="1"/>
</dbReference>
<dbReference type="Bgee" id="ENSXETG00000014611">
    <property type="expression patterns" value="Expressed in testis and 13 other cell types or tissues"/>
</dbReference>
<dbReference type="GO" id="GO:0016605">
    <property type="term" value="C:PML body"/>
    <property type="evidence" value="ECO:0007669"/>
    <property type="project" value="UniProtKB-SubCell"/>
</dbReference>
<dbReference type="PANTHER" id="PTHR12162">
    <property type="entry name" value="NIBRIN-RELATED"/>
    <property type="match status" value="1"/>
</dbReference>
<dbReference type="FunFam" id="3.40.50.10980:FF:000001">
    <property type="entry name" value="Nibrin"/>
    <property type="match status" value="1"/>
</dbReference>
<dbReference type="GO" id="GO:0007095">
    <property type="term" value="P:mitotic G2 DNA damage checkpoint signaling"/>
    <property type="evidence" value="ECO:0007669"/>
    <property type="project" value="InterPro"/>
</dbReference>
<evidence type="ECO:0000256" key="2">
    <source>
        <dbReference type="ARBA" id="ARBA00004574"/>
    </source>
</evidence>
<feature type="region of interest" description="Disordered" evidence="13">
    <location>
        <begin position="765"/>
        <end position="800"/>
    </location>
</feature>
<dbReference type="Pfam" id="PF00498">
    <property type="entry name" value="FHA"/>
    <property type="match status" value="1"/>
</dbReference>
<dbReference type="Gene3D" id="3.40.50.10980">
    <property type="entry name" value="Nibrin, BRCT2 domain"/>
    <property type="match status" value="1"/>
</dbReference>
<evidence type="ECO:0000256" key="13">
    <source>
        <dbReference type="SAM" id="MobiDB-lite"/>
    </source>
</evidence>
<dbReference type="CDD" id="cd17741">
    <property type="entry name" value="BRCT_nibrin"/>
    <property type="match status" value="1"/>
</dbReference>
<evidence type="ECO:0000256" key="10">
    <source>
        <dbReference type="ARBA" id="ARBA00023306"/>
    </source>
</evidence>
<dbReference type="GO" id="GO:0051321">
    <property type="term" value="P:meiotic cell cycle"/>
    <property type="evidence" value="ECO:0007669"/>
    <property type="project" value="UniProtKB-KW"/>
</dbReference>
<dbReference type="Pfam" id="PF00533">
    <property type="entry name" value="BRCT"/>
    <property type="match status" value="1"/>
</dbReference>
<evidence type="ECO:0000256" key="6">
    <source>
        <dbReference type="ARBA" id="ARBA00022895"/>
    </source>
</evidence>
<name>F6SMW1_XENTR</name>
<evidence type="ECO:0000256" key="3">
    <source>
        <dbReference type="ARBA" id="ARBA00020013"/>
    </source>
</evidence>
<proteinExistence type="inferred from homology"/>
<feature type="region of interest" description="Disordered" evidence="13">
    <location>
        <begin position="381"/>
        <end position="523"/>
    </location>
</feature>
<feature type="compositionally biased region" description="Polar residues" evidence="13">
    <location>
        <begin position="580"/>
        <end position="591"/>
    </location>
</feature>
<evidence type="ECO:0000256" key="11">
    <source>
        <dbReference type="ARBA" id="ARBA00044757"/>
    </source>
</evidence>
<dbReference type="InterPro" id="IPR000253">
    <property type="entry name" value="FHA_dom"/>
</dbReference>
<dbReference type="ExpressionAtlas" id="F6SMW1">
    <property type="expression patterns" value="differential"/>
</dbReference>
<dbReference type="Pfam" id="PF16508">
    <property type="entry name" value="NIBRIN_BRCT_II"/>
    <property type="match status" value="1"/>
</dbReference>
<dbReference type="InterPro" id="IPR008984">
    <property type="entry name" value="SMAD_FHA_dom_sf"/>
</dbReference>
<feature type="domain" description="FHA" evidence="14">
    <location>
        <begin position="22"/>
        <end position="81"/>
    </location>
</feature>
<dbReference type="InterPro" id="IPR001357">
    <property type="entry name" value="BRCT_dom"/>
</dbReference>
<keyword evidence="4" id="KW-0158">Chromosome</keyword>
<dbReference type="SUPFAM" id="SSF49879">
    <property type="entry name" value="SMAD/FHA domain"/>
    <property type="match status" value="1"/>
</dbReference>
<dbReference type="GO" id="GO:0000723">
    <property type="term" value="P:telomere maintenance"/>
    <property type="evidence" value="ECO:0007669"/>
    <property type="project" value="InterPro"/>
</dbReference>
<reference evidence="15" key="1">
    <citation type="journal article" date="2010" name="Science">
        <title>The genome of the Western clawed frog Xenopus tropicalis.</title>
        <authorList>
            <person name="Hellsten U."/>
            <person name="Harland R.M."/>
            <person name="Gilchrist M.J."/>
            <person name="Hendrix D."/>
            <person name="Jurka J."/>
            <person name="Kapitonov V."/>
            <person name="Ovcharenko I."/>
            <person name="Putnam N.H."/>
            <person name="Shu S."/>
            <person name="Taher L."/>
            <person name="Blitz I.L."/>
            <person name="Blumberg B."/>
            <person name="Dichmann D.S."/>
            <person name="Dubchak I."/>
            <person name="Amaya E."/>
            <person name="Detter J.C."/>
            <person name="Fletcher R."/>
            <person name="Gerhard D.S."/>
            <person name="Goodstein D."/>
            <person name="Graves T."/>
            <person name="Grigoriev I.V."/>
            <person name="Grimwood J."/>
            <person name="Kawashima T."/>
            <person name="Lindquist E."/>
            <person name="Lucas S.M."/>
            <person name="Mead P.E."/>
            <person name="Mitros T."/>
            <person name="Ogino H."/>
            <person name="Ohta Y."/>
            <person name="Poliakov A.V."/>
            <person name="Pollet N."/>
            <person name="Robert J."/>
            <person name="Salamov A."/>
            <person name="Sater A.K."/>
            <person name="Schmutz J."/>
            <person name="Terry A."/>
            <person name="Vize P.D."/>
            <person name="Warren W.C."/>
            <person name="Wells D."/>
            <person name="Wills A."/>
            <person name="Wilson R.K."/>
            <person name="Zimmerman L.B."/>
            <person name="Zorn A.M."/>
            <person name="Grainger R."/>
            <person name="Grammer T."/>
            <person name="Khokha M.K."/>
            <person name="Richardson P.M."/>
            <person name="Rokhsar D.S."/>
        </authorList>
    </citation>
    <scope>NUCLEOTIDE SEQUENCE [LARGE SCALE GENOMIC DNA]</scope>
    <source>
        <strain evidence="15">Nigerian</strain>
    </source>
</reference>
<feature type="compositionally biased region" description="Basic and acidic residues" evidence="13">
    <location>
        <begin position="549"/>
        <end position="567"/>
    </location>
</feature>
<keyword evidence="7 12" id="KW-0234">DNA repair</keyword>
<evidence type="ECO:0000256" key="4">
    <source>
        <dbReference type="ARBA" id="ARBA00022454"/>
    </source>
</evidence>
<dbReference type="InterPro" id="IPR016592">
    <property type="entry name" value="Nibrin_met"/>
</dbReference>
<dbReference type="Ensembl" id="ENSXETT00000031963">
    <property type="protein sequence ID" value="ENSXETP00000031963"/>
    <property type="gene ID" value="ENSXETG00000014611"/>
</dbReference>
<keyword evidence="9 12" id="KW-0469">Meiosis</keyword>
<dbReference type="CDD" id="cd22667">
    <property type="entry name" value="FHA_NBN"/>
    <property type="match status" value="1"/>
</dbReference>
<dbReference type="PANTHER" id="PTHR12162:SF0">
    <property type="entry name" value="NIBRIN"/>
    <property type="match status" value="1"/>
</dbReference>
<evidence type="ECO:0000313" key="15">
    <source>
        <dbReference type="Ensembl" id="ENSXETP00000031963"/>
    </source>
</evidence>
<dbReference type="InParanoid" id="F6SMW1"/>
<evidence type="ECO:0000256" key="7">
    <source>
        <dbReference type="ARBA" id="ARBA00023204"/>
    </source>
</evidence>
<dbReference type="GO" id="GO:0000781">
    <property type="term" value="C:chromosome, telomeric region"/>
    <property type="evidence" value="ECO:0007669"/>
    <property type="project" value="UniProtKB-SubCell"/>
</dbReference>
<protein>
    <recommendedName>
        <fullName evidence="3 12">Nibrin</fullName>
    </recommendedName>
</protein>
<organism evidence="15">
    <name type="scientific">Xenopus tropicalis</name>
    <name type="common">Western clawed frog</name>
    <name type="synonym">Silurana tropicalis</name>
    <dbReference type="NCBI Taxonomy" id="8364"/>
    <lineage>
        <taxon>Eukaryota</taxon>
        <taxon>Metazoa</taxon>
        <taxon>Chordata</taxon>
        <taxon>Craniata</taxon>
        <taxon>Vertebrata</taxon>
        <taxon>Euteleostomi</taxon>
        <taxon>Amphibia</taxon>
        <taxon>Batrachia</taxon>
        <taxon>Anura</taxon>
        <taxon>Pipoidea</taxon>
        <taxon>Pipidae</taxon>
        <taxon>Xenopodinae</taxon>
        <taxon>Xenopus</taxon>
        <taxon>Silurana</taxon>
    </lineage>
</organism>
<evidence type="ECO:0000256" key="5">
    <source>
        <dbReference type="ARBA" id="ARBA00022763"/>
    </source>
</evidence>
<dbReference type="InterPro" id="IPR043014">
    <property type="entry name" value="Nibrin_BRCT2_sf"/>
</dbReference>
<dbReference type="PROSITE" id="PS50006">
    <property type="entry name" value="FHA_DOMAIN"/>
    <property type="match status" value="1"/>
</dbReference>
<comment type="subunit">
    <text evidence="12">Component of the MRN complex.</text>
</comment>
<dbReference type="GO" id="GO:0006302">
    <property type="term" value="P:double-strand break repair"/>
    <property type="evidence" value="ECO:0007669"/>
    <property type="project" value="InterPro"/>
</dbReference>
<dbReference type="InterPro" id="IPR032429">
    <property type="entry name" value="Nibrin_BRCT2"/>
</dbReference>
<dbReference type="Xenbase" id="XB-GENE-943036">
    <property type="gene designation" value="nbn"/>
</dbReference>
<evidence type="ECO:0000256" key="12">
    <source>
        <dbReference type="PIRNR" id="PIRNR011869"/>
    </source>
</evidence>
<sequence>MWRLVAERAGGDTYYILTGTDYVVGRKNCAILIPDDQSISRCHATLSVSYPSASLSQTNAVSVLTIKDSSKYGTTVSGERMQPAVPRSLKPSDEVIFGCFHSKYRVEYEPLVVCSSCLDNTEKNSLKQNLIHLGGHMLNNWTEKCTHLVMTSIKVTIKTICALICCKPIIKPDYFRELINAIQQKRPLPEYRSFIPPIDEPSLNPESLDLSENVKRKSIFKDKVFLFLNTKQYMKLSPAVLLGGGKAHLLESLTDTSVLENSTTCVIDVAMTETQLSETQSTQPWISCTLDLLHSKGLRAIPEAEIGLAVINVSTEIYCNPRRLAASGNEAGNNDFSFPKATVKETSKRTQVLSSTLSQGMTVDETVLPAPALNMTAYVADTEPQDQTDTGMNISGVREVKETPGSSSSHSRSRSCIEKEPKSGSSNDLRQALFQGDKTETRNKNNHPLLPIKPSARDVGKTSQKLQPTKKIDSYFQSLAKKRDRDEDEKEVSSAKLARVEPVSSQNTEEQFRPITEALDKEEDNFDSDLDMELAMSCDQILMGSNKVIPEDPTMKKRKVPDDHVVEESDIDSDEGISANAEQNDTESNLNKTKKRKLDSKIEGVKELTIKPHEIGTKAQAKTNTPEMEPSVKKEIEVKTEFEVKKEPESPQKETKCVPDLAGESDALPSRLLLTEFKSLVVTRPVRNNNTTSNSSNENCQNFKKFKKVAYPGAGSFPHIIGGSDLIAHDRKRNAELEQWLRQEVEEQTQQAKEESLAEDLFRFSGGDHQPGAGTVEVRTGSASTARAPGTIPNPTKEDAKKKKKKICTIVIVFCK</sequence>
<comment type="function">
    <text evidence="12">Component of the MRN complex, which plays a central role in double-strand break (DSB) repair, DNA recombination, maintenance of telomere integrity and meiosis. The MRN complex is involved in the repair of DNA double-strand breaks (DSBs) via homologous recombination (HR), an error-free mechanism which primarily occurs during S and G2 phases. The complex (1) mediates the end resection of damaged DNA, which generates proper single-stranded DNA, a key initial steps in HR, and is (2) required for the recruitment of other repair factors and efficient activation of ATM and ATR upon DNA damage. The MRN complex possesses single-strand endonuclease activity and double-strand-specific 3'-5' exonuclease activity, which are provided by MRE11, to initiate end resection, which is required for single-strand invasion and recombination. Within the MRN complex, nbn acts as a protein-protein adapter, which specifically recognizes and binds phosphorylated proteins, promoting their recruitment to DNA damage sites. Recruits mre11 and rad50 components of the MRN complex to DSBs in response to DNA damage. Promotes the recruitment of PI3/PI4-kinase family members atm, atr, and probably DNA-PKcs to the DNA damage sites, activating their functions. Mediates the recruitment of phosphorylated rbbp8/CtIP to DSBs, leading to cooperation between the MRN complex and rbbp8/CtIP to initiate end resection.</text>
</comment>
<dbReference type="SMART" id="SM01348">
    <property type="entry name" value="Nbs1_C"/>
    <property type="match status" value="1"/>
</dbReference>
<dbReference type="Gene3D" id="2.60.200.20">
    <property type="match status" value="1"/>
</dbReference>
<dbReference type="FunCoup" id="F6SMW1">
    <property type="interactions" value="2695"/>
</dbReference>
<keyword evidence="8 12" id="KW-0539">Nucleus</keyword>
<comment type="similarity">
    <text evidence="11">Belongs to the Nibrin family.</text>
</comment>
<evidence type="ECO:0000256" key="8">
    <source>
        <dbReference type="ARBA" id="ARBA00023242"/>
    </source>
</evidence>
<dbReference type="InterPro" id="IPR036420">
    <property type="entry name" value="BRCT_dom_sf"/>
</dbReference>
<feature type="region of interest" description="Disordered" evidence="13">
    <location>
        <begin position="547"/>
        <end position="595"/>
    </location>
</feature>
<dbReference type="FunFam" id="2.60.200.20:FF:000017">
    <property type="entry name" value="Nibrin"/>
    <property type="match status" value="1"/>
</dbReference>
<dbReference type="InterPro" id="IPR013908">
    <property type="entry name" value="Nibrin_C"/>
</dbReference>
<reference evidence="15" key="2">
    <citation type="submission" date="2011-06" db="UniProtKB">
        <authorList>
            <consortium name="Ensembl"/>
        </authorList>
    </citation>
    <scope>IDENTIFICATION</scope>
</reference>
<dbReference type="AlphaFoldDB" id="F6SMW1"/>
<dbReference type="Gene3D" id="3.40.50.10190">
    <property type="entry name" value="BRCT domain"/>
    <property type="match status" value="1"/>
</dbReference>
<dbReference type="FunFam" id="3.40.50.10190:FF:000024">
    <property type="entry name" value="Nibrin"/>
    <property type="match status" value="1"/>
</dbReference>